<keyword evidence="1" id="KW-0732">Signal</keyword>
<reference evidence="3 4" key="1">
    <citation type="submission" date="2016-11" db="EMBL/GenBank/DDBJ databases">
        <authorList>
            <person name="Jaros S."/>
            <person name="Januszkiewicz K."/>
            <person name="Wedrychowicz H."/>
        </authorList>
    </citation>
    <scope>NUCLEOTIDE SEQUENCE [LARGE SCALE GENOMIC DNA]</scope>
    <source>
        <strain evidence="3 4">DSM 13106</strain>
    </source>
</reference>
<protein>
    <submittedName>
        <fullName evidence="3">Sporulation and spore germination</fullName>
    </submittedName>
</protein>
<dbReference type="PROSITE" id="PS51257">
    <property type="entry name" value="PROKAR_LIPOPROTEIN"/>
    <property type="match status" value="1"/>
</dbReference>
<dbReference type="Proteomes" id="UP000184389">
    <property type="component" value="Unassembled WGS sequence"/>
</dbReference>
<dbReference type="Pfam" id="PF10646">
    <property type="entry name" value="Germane"/>
    <property type="match status" value="1"/>
</dbReference>
<dbReference type="InterPro" id="IPR019606">
    <property type="entry name" value="GerMN"/>
</dbReference>
<sequence>MKKKIYVFFTILSILSVVTACSNMNSKEELKGEVLEEKEDKTETEKIEEMSKVSDYFPFLQNTLMVYYGEGNEYAEQRVYFDYIEDNKAQIRMINAGTEVVQILEYKDGELRKVYSEGEFYHIKNLLKEDIKEDENVEILLKEPLKVGMSWKLPNGENRTITGSGVEINTPYKKFKALEVTTELGDKEKQIDYYVKGIGHVASIYSSADFEVKTLLESFEENKPLVHSIRFYYPEEEGTKLVYKNTDFQFRTNDSIESIFESGFKNPPSSKEISLISENTKINSIVVDKEDKIVKVDFSKELIEEMNAGSSLETQILNSMIYTFTNYYGVDKVYISTDGKPYSSGHYEIRENEYFTREDENIEELK</sequence>
<organism evidence="3 4">
    <name type="scientific">Sporanaerobacter acetigenes DSM 13106</name>
    <dbReference type="NCBI Taxonomy" id="1123281"/>
    <lineage>
        <taxon>Bacteria</taxon>
        <taxon>Bacillati</taxon>
        <taxon>Bacillota</taxon>
        <taxon>Tissierellia</taxon>
        <taxon>Tissierellales</taxon>
        <taxon>Sporanaerobacteraceae</taxon>
        <taxon>Sporanaerobacter</taxon>
    </lineage>
</organism>
<gene>
    <name evidence="3" type="ORF">SAMN02745180_01530</name>
</gene>
<evidence type="ECO:0000256" key="1">
    <source>
        <dbReference type="SAM" id="SignalP"/>
    </source>
</evidence>
<dbReference type="EMBL" id="FQXR01000006">
    <property type="protein sequence ID" value="SHH95588.1"/>
    <property type="molecule type" value="Genomic_DNA"/>
</dbReference>
<accession>A0A1M5X7P9</accession>
<feature type="chain" id="PRO_5013087527" evidence="1">
    <location>
        <begin position="21"/>
        <end position="366"/>
    </location>
</feature>
<dbReference type="OrthoDB" id="1683231at2"/>
<keyword evidence="4" id="KW-1185">Reference proteome</keyword>
<dbReference type="RefSeq" id="WP_072744199.1">
    <property type="nucleotide sequence ID" value="NZ_FQXR01000006.1"/>
</dbReference>
<dbReference type="STRING" id="1123281.SAMN02745180_01530"/>
<feature type="signal peptide" evidence="1">
    <location>
        <begin position="1"/>
        <end position="20"/>
    </location>
</feature>
<evidence type="ECO:0000313" key="4">
    <source>
        <dbReference type="Proteomes" id="UP000184389"/>
    </source>
</evidence>
<proteinExistence type="predicted"/>
<dbReference type="AlphaFoldDB" id="A0A1M5X7P9"/>
<evidence type="ECO:0000259" key="2">
    <source>
        <dbReference type="SMART" id="SM00909"/>
    </source>
</evidence>
<feature type="domain" description="GerMN" evidence="2">
    <location>
        <begin position="256"/>
        <end position="346"/>
    </location>
</feature>
<name>A0A1M5X7P9_9FIRM</name>
<dbReference type="SMART" id="SM00909">
    <property type="entry name" value="Germane"/>
    <property type="match status" value="1"/>
</dbReference>
<evidence type="ECO:0000313" key="3">
    <source>
        <dbReference type="EMBL" id="SHH95588.1"/>
    </source>
</evidence>